<organism evidence="4">
    <name type="scientific">Schistosoma curassoni</name>
    <dbReference type="NCBI Taxonomy" id="6186"/>
    <lineage>
        <taxon>Eukaryota</taxon>
        <taxon>Metazoa</taxon>
        <taxon>Spiralia</taxon>
        <taxon>Lophotrochozoa</taxon>
        <taxon>Platyhelminthes</taxon>
        <taxon>Trematoda</taxon>
        <taxon>Digenea</taxon>
        <taxon>Strigeidida</taxon>
        <taxon>Schistosomatoidea</taxon>
        <taxon>Schistosomatidae</taxon>
        <taxon>Schistosoma</taxon>
    </lineage>
</organism>
<proteinExistence type="predicted"/>
<accession>A0A183KQU1</accession>
<dbReference type="WBParaSite" id="SCUD_0001742901-mRNA-1">
    <property type="protein sequence ID" value="SCUD_0001742901-mRNA-1"/>
    <property type="gene ID" value="SCUD_0001742901"/>
</dbReference>
<protein>
    <submittedName>
        <fullName evidence="4">CTNNB1 binding N-teminal domain-containing protein</fullName>
    </submittedName>
</protein>
<feature type="compositionally biased region" description="Basic and acidic residues" evidence="1">
    <location>
        <begin position="21"/>
        <end position="31"/>
    </location>
</feature>
<evidence type="ECO:0000313" key="4">
    <source>
        <dbReference type="WBParaSite" id="SCUD_0001742901-mRNA-1"/>
    </source>
</evidence>
<evidence type="ECO:0000313" key="3">
    <source>
        <dbReference type="Proteomes" id="UP000279833"/>
    </source>
</evidence>
<evidence type="ECO:0000256" key="1">
    <source>
        <dbReference type="SAM" id="MobiDB-lite"/>
    </source>
</evidence>
<reference evidence="2 3" key="2">
    <citation type="submission" date="2018-11" db="EMBL/GenBank/DDBJ databases">
        <authorList>
            <consortium name="Pathogen Informatics"/>
        </authorList>
    </citation>
    <scope>NUCLEOTIDE SEQUENCE [LARGE SCALE GENOMIC DNA]</scope>
    <source>
        <strain evidence="2">Dakar</strain>
        <strain evidence="3">Dakar, Senegal</strain>
    </source>
</reference>
<dbReference type="Proteomes" id="UP000279833">
    <property type="component" value="Unassembled WGS sequence"/>
</dbReference>
<dbReference type="EMBL" id="UZAK01039783">
    <property type="protein sequence ID" value="VDP63547.1"/>
    <property type="molecule type" value="Genomic_DNA"/>
</dbReference>
<name>A0A183KQU1_9TREM</name>
<feature type="region of interest" description="Disordered" evidence="1">
    <location>
        <begin position="66"/>
        <end position="100"/>
    </location>
</feature>
<reference evidence="4" key="1">
    <citation type="submission" date="2016-06" db="UniProtKB">
        <authorList>
            <consortium name="WormBaseParasite"/>
        </authorList>
    </citation>
    <scope>IDENTIFICATION</scope>
</reference>
<sequence length="100" mass="11052">MQRSENLRKGCPKTWKQTRASGEEKKRDLDNKNVSNASNDNEEPDAILLDADYPSDLLSTDEIFNKSDENVSEESNAGDLISSVVDPHHLVTSSGSSIRC</sequence>
<keyword evidence="3" id="KW-1185">Reference proteome</keyword>
<evidence type="ECO:0000313" key="2">
    <source>
        <dbReference type="EMBL" id="VDP63547.1"/>
    </source>
</evidence>
<feature type="compositionally biased region" description="Polar residues" evidence="1">
    <location>
        <begin position="91"/>
        <end position="100"/>
    </location>
</feature>
<gene>
    <name evidence="2" type="ORF">SCUD_LOCUS17427</name>
</gene>
<dbReference type="AlphaFoldDB" id="A0A183KQU1"/>
<feature type="region of interest" description="Disordered" evidence="1">
    <location>
        <begin position="1"/>
        <end position="45"/>
    </location>
</feature>